<dbReference type="AlphaFoldDB" id="A0AAP1WDV0"/>
<feature type="domain" description="Glycosyltransferase subfamily 4-like N-terminal" evidence="2">
    <location>
        <begin position="18"/>
        <end position="182"/>
    </location>
</feature>
<dbReference type="RefSeq" id="WP_021560493.1">
    <property type="nucleotide sequence ID" value="NZ_CAJSIT010000001.1"/>
</dbReference>
<dbReference type="Pfam" id="PF13439">
    <property type="entry name" value="Glyco_transf_4"/>
    <property type="match status" value="1"/>
</dbReference>
<evidence type="ECO:0000259" key="1">
    <source>
        <dbReference type="Pfam" id="PF00534"/>
    </source>
</evidence>
<comment type="caution">
    <text evidence="3">The sequence shown here is derived from an EMBL/GenBank/DDBJ whole genome shotgun (WGS) entry which is preliminary data.</text>
</comment>
<accession>A0AAP1WDV0</accession>
<organism evidence="3 4">
    <name type="scientific">Escherichia coli</name>
    <dbReference type="NCBI Taxonomy" id="562"/>
    <lineage>
        <taxon>Bacteria</taxon>
        <taxon>Pseudomonadati</taxon>
        <taxon>Pseudomonadota</taxon>
        <taxon>Gammaproteobacteria</taxon>
        <taxon>Enterobacterales</taxon>
        <taxon>Enterobacteriaceae</taxon>
        <taxon>Escherichia</taxon>
    </lineage>
</organism>
<dbReference type="GO" id="GO:0016757">
    <property type="term" value="F:glycosyltransferase activity"/>
    <property type="evidence" value="ECO:0007669"/>
    <property type="project" value="InterPro"/>
</dbReference>
<gene>
    <name evidence="3" type="ORF">IH772_24630</name>
</gene>
<sequence length="367" mass="41895">MTASTTKVLHLQLLPLLSGVQRVTLNEISALYTDYDYTLVCSKNGPLTKALLEYDVDCHCIPELTREISVKNDFKALFKLYKFIKKEKFDIVHTHSSKTGVLGRVAAKLARVRKVIHTVHGFSFPAASSKKSYYLYFFMEWIAKFFTDKLIVLNKDDEYIAINKLKFKRDKVFLIPNGVDTDNFSPLENKIYSSTLNLVMVGRLSKQKDPETLLLAVEKLLNEHVNVKLTLVGDGELKEQLESRFKRQDGRIIFHGWSDNIINVLKVNDLFILPSLWEGMPLAILEALSCGLPCIVTNIPGNNSLIEDGYNGCLFEIRDYQLLSQKIMSYVGKPELIAQQSTNARSFILKNYGLVKRNNKVRQLYDN</sequence>
<feature type="domain" description="Glycosyl transferase family 1" evidence="1">
    <location>
        <begin position="192"/>
        <end position="346"/>
    </location>
</feature>
<protein>
    <submittedName>
        <fullName evidence="3">Glycosyltransferase family 4 protein</fullName>
    </submittedName>
</protein>
<dbReference type="PANTHER" id="PTHR45947:SF3">
    <property type="entry name" value="SULFOQUINOVOSYL TRANSFERASE SQD2"/>
    <property type="match status" value="1"/>
</dbReference>
<dbReference type="Proteomes" id="UP000640866">
    <property type="component" value="Unassembled WGS sequence"/>
</dbReference>
<dbReference type="InterPro" id="IPR001296">
    <property type="entry name" value="Glyco_trans_1"/>
</dbReference>
<name>A0AAP1WDV0_ECOLX</name>
<dbReference type="Gene3D" id="3.40.50.2000">
    <property type="entry name" value="Glycogen Phosphorylase B"/>
    <property type="match status" value="2"/>
</dbReference>
<evidence type="ECO:0000313" key="4">
    <source>
        <dbReference type="Proteomes" id="UP000640866"/>
    </source>
</evidence>
<dbReference type="Pfam" id="PF00534">
    <property type="entry name" value="Glycos_transf_1"/>
    <property type="match status" value="1"/>
</dbReference>
<evidence type="ECO:0000313" key="3">
    <source>
        <dbReference type="EMBL" id="MBE0980406.1"/>
    </source>
</evidence>
<dbReference type="EMBL" id="JACZOI010000144">
    <property type="protein sequence ID" value="MBE0980406.1"/>
    <property type="molecule type" value="Genomic_DNA"/>
</dbReference>
<proteinExistence type="predicted"/>
<dbReference type="PANTHER" id="PTHR45947">
    <property type="entry name" value="SULFOQUINOVOSYL TRANSFERASE SQD2"/>
    <property type="match status" value="1"/>
</dbReference>
<dbReference type="InterPro" id="IPR050194">
    <property type="entry name" value="Glycosyltransferase_grp1"/>
</dbReference>
<reference evidence="3" key="1">
    <citation type="submission" date="2020-09" db="EMBL/GenBank/DDBJ databases">
        <title>Emerging polyconal dissemination of OXA-244-producing E. coli in France.</title>
        <authorList>
            <person name="Emeraud C."/>
            <person name="Girlich D."/>
            <person name="Bonnin R.A."/>
            <person name="Jousset A.B."/>
            <person name="Naas T."/>
            <person name="Dortet L."/>
        </authorList>
    </citation>
    <scope>NUCLEOTIDE SEQUENCE</scope>
    <source>
        <strain evidence="3">225E3</strain>
    </source>
</reference>
<evidence type="ECO:0000259" key="2">
    <source>
        <dbReference type="Pfam" id="PF13439"/>
    </source>
</evidence>
<dbReference type="InterPro" id="IPR028098">
    <property type="entry name" value="Glyco_trans_4-like_N"/>
</dbReference>
<dbReference type="SUPFAM" id="SSF53756">
    <property type="entry name" value="UDP-Glycosyltransferase/glycogen phosphorylase"/>
    <property type="match status" value="1"/>
</dbReference>
<dbReference type="CDD" id="cd03808">
    <property type="entry name" value="GT4_CapM-like"/>
    <property type="match status" value="1"/>
</dbReference>